<feature type="compositionally biased region" description="Polar residues" evidence="1">
    <location>
        <begin position="1"/>
        <end position="10"/>
    </location>
</feature>
<evidence type="ECO:0000313" key="2">
    <source>
        <dbReference type="EMBL" id="KUJ08687.1"/>
    </source>
</evidence>
<gene>
    <name evidence="2" type="ORF">LY89DRAFT_788620</name>
</gene>
<dbReference type="RefSeq" id="XP_018063042.1">
    <property type="nucleotide sequence ID" value="XM_018223183.1"/>
</dbReference>
<protein>
    <submittedName>
        <fullName evidence="2">Uncharacterized protein</fullName>
    </submittedName>
</protein>
<feature type="compositionally biased region" description="Basic residues" evidence="1">
    <location>
        <begin position="268"/>
        <end position="277"/>
    </location>
</feature>
<dbReference type="KEGG" id="psco:LY89DRAFT_788620"/>
<feature type="region of interest" description="Disordered" evidence="1">
    <location>
        <begin position="256"/>
        <end position="292"/>
    </location>
</feature>
<dbReference type="EMBL" id="KQ947434">
    <property type="protein sequence ID" value="KUJ08687.1"/>
    <property type="molecule type" value="Genomic_DNA"/>
</dbReference>
<dbReference type="AlphaFoldDB" id="A0A132BAK0"/>
<dbReference type="InParanoid" id="A0A132BAK0"/>
<keyword evidence="3" id="KW-1185">Reference proteome</keyword>
<feature type="region of interest" description="Disordered" evidence="1">
    <location>
        <begin position="1"/>
        <end position="36"/>
    </location>
</feature>
<evidence type="ECO:0000313" key="3">
    <source>
        <dbReference type="Proteomes" id="UP000070700"/>
    </source>
</evidence>
<organism evidence="2 3">
    <name type="scientific">Mollisia scopiformis</name>
    <name type="common">Conifer needle endophyte fungus</name>
    <name type="synonym">Phialocephala scopiformis</name>
    <dbReference type="NCBI Taxonomy" id="149040"/>
    <lineage>
        <taxon>Eukaryota</taxon>
        <taxon>Fungi</taxon>
        <taxon>Dikarya</taxon>
        <taxon>Ascomycota</taxon>
        <taxon>Pezizomycotina</taxon>
        <taxon>Leotiomycetes</taxon>
        <taxon>Helotiales</taxon>
        <taxon>Mollisiaceae</taxon>
        <taxon>Mollisia</taxon>
    </lineage>
</organism>
<accession>A0A132BAK0</accession>
<dbReference type="GeneID" id="28832909"/>
<evidence type="ECO:0000256" key="1">
    <source>
        <dbReference type="SAM" id="MobiDB-lite"/>
    </source>
</evidence>
<proteinExistence type="predicted"/>
<dbReference type="Proteomes" id="UP000070700">
    <property type="component" value="Unassembled WGS sequence"/>
</dbReference>
<reference evidence="2 3" key="1">
    <citation type="submission" date="2015-10" db="EMBL/GenBank/DDBJ databases">
        <title>Full genome of DAOMC 229536 Phialocephala scopiformis, a fungal endophyte of spruce producing the potent anti-insectan compound rugulosin.</title>
        <authorList>
            <consortium name="DOE Joint Genome Institute"/>
            <person name="Walker A.K."/>
            <person name="Frasz S.L."/>
            <person name="Seifert K.A."/>
            <person name="Miller J.D."/>
            <person name="Mondo S.J."/>
            <person name="Labutti K."/>
            <person name="Lipzen A."/>
            <person name="Dockter R."/>
            <person name="Kennedy M."/>
            <person name="Grigoriev I.V."/>
            <person name="Spatafora J.W."/>
        </authorList>
    </citation>
    <scope>NUCLEOTIDE SEQUENCE [LARGE SCALE GENOMIC DNA]</scope>
    <source>
        <strain evidence="2 3">CBS 120377</strain>
    </source>
</reference>
<name>A0A132BAK0_MOLSC</name>
<sequence>MAAMSVTSASPRRHHTELQPLATRPGTPVTPTQRRPSQFLGSMVRSTPAVPSPSIVAARAYYLQHATPIGPDTDALQRRRSLIEEQLLPRRHSVVSSTSNLAEQLENFTFSSESRRLQTVPEGEETLPKIKVEECDDVDMRESIESDEAEVQSKSDLMCGTPQEVLRQVPFQYTHDHLRDWGYAYLGKSATADAFVNAVGLRRSNLAPLQENVKSGSSDLVTIRARVTPTSRERKPFLIQRQFDIKELRSSIPAPKMTGEVLNGSSRQLRRSTRVRRQSVQPAAAETQRRKSLDIPRNEGIASLSKGPVPIHIEYALHYLPVLAAVMLSGHVRKGDTIDLPVPHPAAWHEVVTYIYTGSGTLTSAARENILYLAGHA</sequence>
<dbReference type="OrthoDB" id="3492129at2759"/>